<feature type="binding site" evidence="5">
    <location>
        <position position="129"/>
    </location>
    <ligand>
        <name>NAD(+)</name>
        <dbReference type="ChEBI" id="CHEBI:57540"/>
    </ligand>
</feature>
<evidence type="ECO:0000313" key="7">
    <source>
        <dbReference type="EMBL" id="ATF26574.1"/>
    </source>
</evidence>
<dbReference type="STRING" id="2756.BFR44_08085"/>
<dbReference type="CDD" id="cd08172">
    <property type="entry name" value="GlyDH-like"/>
    <property type="match status" value="1"/>
</dbReference>
<keyword evidence="2 4" id="KW-0479">Metal-binding</keyword>
<comment type="cofactor">
    <cofactor evidence="4">
        <name>Zn(2+)</name>
        <dbReference type="ChEBI" id="CHEBI:29105"/>
    </cofactor>
    <text evidence="4">Binds 1 zinc ion per subunit.</text>
</comment>
<name>A0A1D2LFT8_BROTH</name>
<dbReference type="PANTHER" id="PTHR43616:SF3">
    <property type="entry name" value="HYDROXYCARBOXYLATE DEHYDROGENASE A"/>
    <property type="match status" value="1"/>
</dbReference>
<keyword evidence="3" id="KW-0560">Oxidoreductase</keyword>
<dbReference type="KEGG" id="bths:CNY62_09315"/>
<evidence type="ECO:0000256" key="2">
    <source>
        <dbReference type="ARBA" id="ARBA00022723"/>
    </source>
</evidence>
<evidence type="ECO:0000259" key="6">
    <source>
        <dbReference type="Pfam" id="PF00465"/>
    </source>
</evidence>
<evidence type="ECO:0000256" key="3">
    <source>
        <dbReference type="ARBA" id="ARBA00023002"/>
    </source>
</evidence>
<dbReference type="EMBL" id="CP023483">
    <property type="protein sequence ID" value="ATF26574.1"/>
    <property type="molecule type" value="Genomic_DNA"/>
</dbReference>
<dbReference type="InterPro" id="IPR001670">
    <property type="entry name" value="ADH_Fe/GldA"/>
</dbReference>
<dbReference type="PANTHER" id="PTHR43616">
    <property type="entry name" value="GLYCEROL DEHYDROGENASE"/>
    <property type="match status" value="1"/>
</dbReference>
<dbReference type="GO" id="GO:0016614">
    <property type="term" value="F:oxidoreductase activity, acting on CH-OH group of donors"/>
    <property type="evidence" value="ECO:0007669"/>
    <property type="project" value="InterPro"/>
</dbReference>
<dbReference type="Gene3D" id="3.40.50.1970">
    <property type="match status" value="1"/>
</dbReference>
<sequence length="362" mass="39718">MLMNLNPRPAPQEYLCREGAYDTLPEKLAERFIKKAILVHGTKSMAVAQPFLPVFDDIVIIPIAFNGECSEEEIQRLVSLCASEQADAIIGLGGGKIMDTAKAAAYRSGALPVILLPTMASNCAAWTPLSVLYTPSGNSTGFEVYPQQISLLLIEPRVIINSPIPFFIAGIADTLAKWYEADAILSQINEPSLALDFCRYAAQICHDIPLALGEKAVEDMRNKQPTSTWIKVMETNIMAGGLVGGFGDEYGRTAAAHPIHDALTLRAETHQFLHGVKVAYGVLVQLAMEGKWDEIDRLSTFYNTFNLPRCLADLNLNHLTDNELLIIANRACEPGESIHFLPGEVTPQLVVSAIRNLEKHNY</sequence>
<feature type="binding site" evidence="5">
    <location>
        <begin position="95"/>
        <end position="99"/>
    </location>
    <ligand>
        <name>NAD(+)</name>
        <dbReference type="ChEBI" id="CHEBI:57540"/>
    </ligand>
</feature>
<dbReference type="GO" id="GO:0046872">
    <property type="term" value="F:metal ion binding"/>
    <property type="evidence" value="ECO:0007669"/>
    <property type="project" value="UniProtKB-KW"/>
</dbReference>
<feature type="binding site" evidence="5">
    <location>
        <position position="133"/>
    </location>
    <ligand>
        <name>NAD(+)</name>
        <dbReference type="ChEBI" id="CHEBI:57540"/>
    </ligand>
</feature>
<keyword evidence="5" id="KW-0520">NAD</keyword>
<comment type="similarity">
    <text evidence="1">Belongs to the iron-containing alcohol dehydrogenase family.</text>
</comment>
<dbReference type="AlphaFoldDB" id="A0A1D2LFT8"/>
<reference evidence="7 8" key="1">
    <citation type="submission" date="2017-09" db="EMBL/GenBank/DDBJ databases">
        <title>Complete Genome Sequences of Two Strains of the Meat Spoilage Bacterium Brochothrix thermosphacta Isolated from Ground Chicken.</title>
        <authorList>
            <person name="Paoli G.C."/>
            <person name="Wijey C."/>
            <person name="Chen C.-Y."/>
            <person name="Nguyen L."/>
            <person name="Yan X."/>
            <person name="Irwin P.L."/>
        </authorList>
    </citation>
    <scope>NUCLEOTIDE SEQUENCE [LARGE SCALE GENOMIC DNA]</scope>
    <source>
        <strain evidence="7 8">BI</strain>
    </source>
</reference>
<dbReference type="SUPFAM" id="SSF56796">
    <property type="entry name" value="Dehydroquinate synthase-like"/>
    <property type="match status" value="1"/>
</dbReference>
<dbReference type="Pfam" id="PF00465">
    <property type="entry name" value="Fe-ADH"/>
    <property type="match status" value="1"/>
</dbReference>
<evidence type="ECO:0000256" key="4">
    <source>
        <dbReference type="PIRSR" id="PIRSR000112-1"/>
    </source>
</evidence>
<evidence type="ECO:0000256" key="5">
    <source>
        <dbReference type="PIRSR" id="PIRSR000112-3"/>
    </source>
</evidence>
<feature type="binding site" evidence="5">
    <location>
        <begin position="118"/>
        <end position="121"/>
    </location>
    <ligand>
        <name>NAD(+)</name>
        <dbReference type="ChEBI" id="CHEBI:57540"/>
    </ligand>
</feature>
<evidence type="ECO:0000256" key="1">
    <source>
        <dbReference type="ARBA" id="ARBA00007358"/>
    </source>
</evidence>
<dbReference type="RefSeq" id="WP_069126626.1">
    <property type="nucleotide sequence ID" value="NZ_CBCPIX010000005.1"/>
</dbReference>
<feature type="domain" description="Alcohol dehydrogenase iron-type/glycerol dehydrogenase GldA" evidence="6">
    <location>
        <begin position="11"/>
        <end position="143"/>
    </location>
</feature>
<dbReference type="OrthoDB" id="5198708at2"/>
<feature type="binding site" evidence="4">
    <location>
        <position position="173"/>
    </location>
    <ligand>
        <name>glycerol</name>
        <dbReference type="ChEBI" id="CHEBI:17754"/>
    </ligand>
</feature>
<keyword evidence="8" id="KW-1185">Reference proteome</keyword>
<feature type="binding site" evidence="4">
    <location>
        <position position="274"/>
    </location>
    <ligand>
        <name>glycerol</name>
        <dbReference type="ChEBI" id="CHEBI:17754"/>
    </ligand>
</feature>
<gene>
    <name evidence="7" type="ORF">CNY62_09315</name>
</gene>
<dbReference type="PIRSF" id="PIRSF000112">
    <property type="entry name" value="Glycerol_dehydrogenase"/>
    <property type="match status" value="1"/>
</dbReference>
<protein>
    <submittedName>
        <fullName evidence="7">Oxidoreductase</fullName>
    </submittedName>
</protein>
<dbReference type="Gene3D" id="1.20.1090.10">
    <property type="entry name" value="Dehydroquinate synthase-like - alpha domain"/>
    <property type="match status" value="1"/>
</dbReference>
<organism evidence="7 8">
    <name type="scientific">Brochothrix thermosphacta</name>
    <name type="common">Microbacterium thermosphactum</name>
    <dbReference type="NCBI Taxonomy" id="2756"/>
    <lineage>
        <taxon>Bacteria</taxon>
        <taxon>Bacillati</taxon>
        <taxon>Bacillota</taxon>
        <taxon>Bacilli</taxon>
        <taxon>Bacillales</taxon>
        <taxon>Listeriaceae</taxon>
        <taxon>Brochothrix</taxon>
    </lineage>
</organism>
<dbReference type="Proteomes" id="UP000243591">
    <property type="component" value="Chromosome"/>
</dbReference>
<feature type="binding site" evidence="5">
    <location>
        <position position="127"/>
    </location>
    <ligand>
        <name>NAD(+)</name>
        <dbReference type="ChEBI" id="CHEBI:57540"/>
    </ligand>
</feature>
<dbReference type="PROSITE" id="PS00913">
    <property type="entry name" value="ADH_IRON_1"/>
    <property type="match status" value="1"/>
</dbReference>
<dbReference type="InterPro" id="IPR018211">
    <property type="entry name" value="ADH_Fe_CS"/>
</dbReference>
<keyword evidence="4" id="KW-0862">Zinc</keyword>
<evidence type="ECO:0000313" key="8">
    <source>
        <dbReference type="Proteomes" id="UP000243591"/>
    </source>
</evidence>
<accession>A0A1D2LFT8</accession>
<proteinExistence type="inferred from homology"/>
<feature type="binding site" evidence="4">
    <location>
        <position position="257"/>
    </location>
    <ligand>
        <name>glycerol</name>
        <dbReference type="ChEBI" id="CHEBI:17754"/>
    </ligand>
</feature>
<dbReference type="InterPro" id="IPR016205">
    <property type="entry name" value="Glycerol_DH"/>
</dbReference>